<dbReference type="CDD" id="cd07185">
    <property type="entry name" value="OmpA_C-like"/>
    <property type="match status" value="1"/>
</dbReference>
<keyword evidence="3" id="KW-0998">Cell outer membrane</keyword>
<name>A0A1I6D8L7_9RHOB</name>
<dbReference type="Gene3D" id="3.30.1330.60">
    <property type="entry name" value="OmpA-like domain"/>
    <property type="match status" value="1"/>
</dbReference>
<proteinExistence type="predicted"/>
<dbReference type="InterPro" id="IPR006665">
    <property type="entry name" value="OmpA-like"/>
</dbReference>
<feature type="domain" description="OmpA-like" evidence="5">
    <location>
        <begin position="187"/>
        <end position="305"/>
    </location>
</feature>
<evidence type="ECO:0000256" key="1">
    <source>
        <dbReference type="ARBA" id="ARBA00004442"/>
    </source>
</evidence>
<evidence type="ECO:0000259" key="5">
    <source>
        <dbReference type="PROSITE" id="PS51123"/>
    </source>
</evidence>
<dbReference type="PROSITE" id="PS51123">
    <property type="entry name" value="OMPA_2"/>
    <property type="match status" value="1"/>
</dbReference>
<dbReference type="STRING" id="871652.SAMN04515673_102423"/>
<dbReference type="InterPro" id="IPR036737">
    <property type="entry name" value="OmpA-like_sf"/>
</dbReference>
<reference evidence="6 7" key="1">
    <citation type="submission" date="2016-10" db="EMBL/GenBank/DDBJ databases">
        <authorList>
            <person name="de Groot N.N."/>
        </authorList>
    </citation>
    <scope>NUCLEOTIDE SEQUENCE [LARGE SCALE GENOMIC DNA]</scope>
    <source>
        <strain evidence="7">KMM 9023,NRIC 0796,JCM 17311,KCTC 23692</strain>
    </source>
</reference>
<dbReference type="Pfam" id="PF00691">
    <property type="entry name" value="OmpA"/>
    <property type="match status" value="1"/>
</dbReference>
<keyword evidence="2 4" id="KW-0472">Membrane</keyword>
<dbReference type="PANTHER" id="PTHR30329">
    <property type="entry name" value="STATOR ELEMENT OF FLAGELLAR MOTOR COMPLEX"/>
    <property type="match status" value="1"/>
</dbReference>
<dbReference type="GO" id="GO:0009279">
    <property type="term" value="C:cell outer membrane"/>
    <property type="evidence" value="ECO:0007669"/>
    <property type="project" value="UniProtKB-SubCell"/>
</dbReference>
<dbReference type="PRINTS" id="PR01021">
    <property type="entry name" value="OMPADOMAIN"/>
</dbReference>
<dbReference type="InterPro" id="IPR050330">
    <property type="entry name" value="Bact_OuterMem_StrucFunc"/>
</dbReference>
<dbReference type="EMBL" id="FOYI01000002">
    <property type="protein sequence ID" value="SFR01806.1"/>
    <property type="molecule type" value="Genomic_DNA"/>
</dbReference>
<dbReference type="AlphaFoldDB" id="A0A1I6D8L7"/>
<evidence type="ECO:0000256" key="3">
    <source>
        <dbReference type="ARBA" id="ARBA00023237"/>
    </source>
</evidence>
<organism evidence="6 7">
    <name type="scientific">Poseidonocella sedimentorum</name>
    <dbReference type="NCBI Taxonomy" id="871652"/>
    <lineage>
        <taxon>Bacteria</taxon>
        <taxon>Pseudomonadati</taxon>
        <taxon>Pseudomonadota</taxon>
        <taxon>Alphaproteobacteria</taxon>
        <taxon>Rhodobacterales</taxon>
        <taxon>Roseobacteraceae</taxon>
        <taxon>Poseidonocella</taxon>
    </lineage>
</organism>
<keyword evidence="7" id="KW-1185">Reference proteome</keyword>
<evidence type="ECO:0000313" key="7">
    <source>
        <dbReference type="Proteomes" id="UP000199302"/>
    </source>
</evidence>
<evidence type="ECO:0000256" key="4">
    <source>
        <dbReference type="PROSITE-ProRule" id="PRU00473"/>
    </source>
</evidence>
<dbReference type="RefSeq" id="WP_143104101.1">
    <property type="nucleotide sequence ID" value="NZ_FOYI01000002.1"/>
</dbReference>
<protein>
    <submittedName>
        <fullName evidence="6">OmpA-OmpF porin, OOP family</fullName>
    </submittedName>
</protein>
<dbReference type="Proteomes" id="UP000199302">
    <property type="component" value="Unassembled WGS sequence"/>
</dbReference>
<accession>A0A1I6D8L7</accession>
<comment type="subcellular location">
    <subcellularLocation>
        <location evidence="1">Cell outer membrane</location>
    </subcellularLocation>
</comment>
<sequence>MRRDGLAALALIGVLAASRAFALDLPSGAELISEQIAPDRYQLPIAAFDGERVPTERIEGLVTRQIWRFPRSSHGTFRVLSALRDDFTARGFEEVFLCRATVCGGYDFRFGIDLARPPEMIVNLQDFRYVALRHSDGRVASALASRSGNTVYLQLITAAPMDAVPRAEVAAPDQIGPMPDGAIARAIAAEGHAALDDLTFETGSTALGPGPFASLTELAALMAADRALRVVLVGHTDWVGSLDANVALSRARADAVRARLIRDHGVAPDRIMARGVGYLAPRASNETDAGRMRNRRVEAVLERAP</sequence>
<evidence type="ECO:0000313" key="6">
    <source>
        <dbReference type="EMBL" id="SFR01806.1"/>
    </source>
</evidence>
<dbReference type="OrthoDB" id="9792021at2"/>
<dbReference type="SUPFAM" id="SSF103088">
    <property type="entry name" value="OmpA-like"/>
    <property type="match status" value="1"/>
</dbReference>
<gene>
    <name evidence="6" type="ORF">SAMN04515673_102423</name>
</gene>
<dbReference type="PANTHER" id="PTHR30329:SF21">
    <property type="entry name" value="LIPOPROTEIN YIAD-RELATED"/>
    <property type="match status" value="1"/>
</dbReference>
<dbReference type="InterPro" id="IPR006664">
    <property type="entry name" value="OMP_bac"/>
</dbReference>
<evidence type="ECO:0000256" key="2">
    <source>
        <dbReference type="ARBA" id="ARBA00023136"/>
    </source>
</evidence>